<evidence type="ECO:0000256" key="6">
    <source>
        <dbReference type="ARBA" id="ARBA00022989"/>
    </source>
</evidence>
<dbReference type="PANTHER" id="PTHR32468">
    <property type="entry name" value="CATION/H + ANTIPORTER"/>
    <property type="match status" value="1"/>
</dbReference>
<dbReference type="Gene3D" id="3.40.50.12370">
    <property type="match status" value="1"/>
</dbReference>
<feature type="domain" description="Cation/H(+) antiporter C-terminal" evidence="12">
    <location>
        <begin position="633"/>
        <end position="776"/>
    </location>
</feature>
<evidence type="ECO:0000256" key="4">
    <source>
        <dbReference type="ARBA" id="ARBA00022692"/>
    </source>
</evidence>
<name>A0A2I4FA29_JUGRE</name>
<dbReference type="AlphaFoldDB" id="A0A2I4FA29"/>
<dbReference type="Proteomes" id="UP000235220">
    <property type="component" value="Chromosome 14"/>
</dbReference>
<dbReference type="Pfam" id="PF23256">
    <property type="entry name" value="CHX17_2nd"/>
    <property type="match status" value="1"/>
</dbReference>
<keyword evidence="4" id="KW-0812">Transmembrane</keyword>
<dbReference type="InterPro" id="IPR057290">
    <property type="entry name" value="CHX17_C"/>
</dbReference>
<evidence type="ECO:0000256" key="2">
    <source>
        <dbReference type="ARBA" id="ARBA00022448"/>
    </source>
</evidence>
<keyword evidence="2" id="KW-0813">Transport</keyword>
<keyword evidence="7" id="KW-0406">Ion transport</keyword>
<dbReference type="GO" id="GO:0006885">
    <property type="term" value="P:regulation of pH"/>
    <property type="evidence" value="ECO:0000318"/>
    <property type="project" value="GO_Central"/>
</dbReference>
<dbReference type="Pfam" id="PF23259">
    <property type="entry name" value="CHX17_C"/>
    <property type="match status" value="1"/>
</dbReference>
<keyword evidence="5" id="KW-0630">Potassium</keyword>
<evidence type="ECO:0000256" key="5">
    <source>
        <dbReference type="ARBA" id="ARBA00022958"/>
    </source>
</evidence>
<evidence type="ECO:0000313" key="13">
    <source>
        <dbReference type="Proteomes" id="UP000235220"/>
    </source>
</evidence>
<feature type="domain" description="Cation/H+ exchanger transmembrane" evidence="10">
    <location>
        <begin position="55"/>
        <end position="434"/>
    </location>
</feature>
<feature type="domain" description="Cation/H(+) antiporter central" evidence="11">
    <location>
        <begin position="497"/>
        <end position="624"/>
    </location>
</feature>
<proteinExistence type="inferred from homology"/>
<comment type="subcellular location">
    <subcellularLocation>
        <location evidence="1">Membrane</location>
        <topology evidence="1">Multi-pass membrane protein</topology>
    </subcellularLocation>
</comment>
<evidence type="ECO:0000256" key="8">
    <source>
        <dbReference type="ARBA" id="ARBA00023136"/>
    </source>
</evidence>
<evidence type="ECO:0000259" key="10">
    <source>
        <dbReference type="Pfam" id="PF00999"/>
    </source>
</evidence>
<evidence type="ECO:0000259" key="11">
    <source>
        <dbReference type="Pfam" id="PF23256"/>
    </source>
</evidence>
<evidence type="ECO:0000256" key="7">
    <source>
        <dbReference type="ARBA" id="ARBA00023065"/>
    </source>
</evidence>
<evidence type="ECO:0000313" key="14">
    <source>
        <dbReference type="RefSeq" id="XP_018828495.1"/>
    </source>
</evidence>
<dbReference type="Pfam" id="PF00999">
    <property type="entry name" value="Na_H_Exchanger"/>
    <property type="match status" value="1"/>
</dbReference>
<keyword evidence="3" id="KW-0633">Potassium transport</keyword>
<keyword evidence="8" id="KW-0472">Membrane</keyword>
<comment type="similarity">
    <text evidence="9">Belongs to the monovalent cation:proton antiporter 2 (CPA2) transporter (TC 2.A.37) family. CHX (TC 2.A.37.4) subfamily.</text>
</comment>
<sequence>MSNSNGPERTFGVVLGETLVCQHTHMVDSRGLLLGNNPFNYSTPLLLMQFALIFFITWSTYLLLRPLRQTMIISQIVGGIIMGPSLLARSPTYAETMFPPGCRLLLSTFAELGFMLHLFVLGVQIDISLLKRIGKKAMAIGITGFLAALAFGGLAIKLVLLITSFKQEVGPEVSIMVAMNSVTSFIVTTSLLNELNILNSEIGRLASSTSMVSDVCGWCTAFFLAYVVNALQSSTFKPMLTVAMMLGYYCILIFLLRPLVIWIVNLTPSGRPIKESHFVAILCILLGNGFIAEYVGQHAGFSSFLFGLSLPGEPPLGALLLQKLGTICSGTLLPVYCTISGFRTEISALDRSSAGMVIIILAGYIGKFTGTILSSIYFEIPFQDSLSLALIMCCKGVIELAIYSLWKDTKFVDRKTFTTLIITMVIMTGFATPIIRYLYDPSKRYMSQKRITIMSNSRQHQCLRVLVCIHNEDNVFPIINLIEASNPTKDNIISVSVLQLMELTGRAASVLIRHREQPNHSSSKLACSEHVANAFNQYERYSHGRVAVQHFTAIAPYSSMHDDICTLALEEKTSIIIVPFHKKWELDGTVEAAFPFIRIINRQVIRKSPCSVGVLVDRSHGGRSVLTVTSSYRIAMLFLGGADDGEALEYSMRMAQHPSVSLTVVWFRPEKFHPYGSRTNPDSTTRMMSDLRARIVGLDKITYKEVRVKDGADTTHIIRVMEDSFDLVILGSHHVPECAATLGLTEWSECPELGILGDMLATSDFQFSVLVVQHYQEG</sequence>
<dbReference type="RefSeq" id="XP_018828495.1">
    <property type="nucleotide sequence ID" value="XM_018972950.2"/>
</dbReference>
<dbReference type="OrthoDB" id="2687058at2759"/>
<dbReference type="GeneID" id="108996908"/>
<dbReference type="KEGG" id="jre:108996908"/>
<keyword evidence="13" id="KW-1185">Reference proteome</keyword>
<dbReference type="Gene3D" id="1.20.1530.20">
    <property type="match status" value="1"/>
</dbReference>
<dbReference type="Gramene" id="Jr14_08110_p1">
    <property type="protein sequence ID" value="cds.Jr14_08110_p1"/>
    <property type="gene ID" value="Jr14_08110"/>
</dbReference>
<dbReference type="GO" id="GO:0016020">
    <property type="term" value="C:membrane"/>
    <property type="evidence" value="ECO:0007669"/>
    <property type="project" value="UniProtKB-SubCell"/>
</dbReference>
<keyword evidence="6" id="KW-1133">Transmembrane helix</keyword>
<dbReference type="InterPro" id="IPR038770">
    <property type="entry name" value="Na+/solute_symporter_sf"/>
</dbReference>
<evidence type="ECO:0000256" key="3">
    <source>
        <dbReference type="ARBA" id="ARBA00022538"/>
    </source>
</evidence>
<dbReference type="GO" id="GO:1902600">
    <property type="term" value="P:proton transmembrane transport"/>
    <property type="evidence" value="ECO:0007669"/>
    <property type="project" value="InterPro"/>
</dbReference>
<dbReference type="InterPro" id="IPR050794">
    <property type="entry name" value="CPA2_transporter"/>
</dbReference>
<protein>
    <submittedName>
        <fullName evidence="14">Cation/H(+) antiporter 14-like</fullName>
    </submittedName>
</protein>
<dbReference type="InterPro" id="IPR006153">
    <property type="entry name" value="Cation/H_exchanger_TM"/>
</dbReference>
<dbReference type="GO" id="GO:0012505">
    <property type="term" value="C:endomembrane system"/>
    <property type="evidence" value="ECO:0000318"/>
    <property type="project" value="GO_Central"/>
</dbReference>
<dbReference type="GO" id="GO:0006813">
    <property type="term" value="P:potassium ion transport"/>
    <property type="evidence" value="ECO:0007669"/>
    <property type="project" value="UniProtKB-KW"/>
</dbReference>
<evidence type="ECO:0000259" key="12">
    <source>
        <dbReference type="Pfam" id="PF23259"/>
    </source>
</evidence>
<accession>A0A2I4FA29</accession>
<dbReference type="InterPro" id="IPR057291">
    <property type="entry name" value="CHX17_2nd"/>
</dbReference>
<dbReference type="PANTHER" id="PTHR32468:SF175">
    <property type="entry name" value="CATION_H+ EXCHANGER 3"/>
    <property type="match status" value="1"/>
</dbReference>
<organism evidence="13 14">
    <name type="scientific">Juglans regia</name>
    <name type="common">English walnut</name>
    <dbReference type="NCBI Taxonomy" id="51240"/>
    <lineage>
        <taxon>Eukaryota</taxon>
        <taxon>Viridiplantae</taxon>
        <taxon>Streptophyta</taxon>
        <taxon>Embryophyta</taxon>
        <taxon>Tracheophyta</taxon>
        <taxon>Spermatophyta</taxon>
        <taxon>Magnoliopsida</taxon>
        <taxon>eudicotyledons</taxon>
        <taxon>Gunneridae</taxon>
        <taxon>Pentapetalae</taxon>
        <taxon>rosids</taxon>
        <taxon>fabids</taxon>
        <taxon>Fagales</taxon>
        <taxon>Juglandaceae</taxon>
        <taxon>Juglans</taxon>
    </lineage>
</organism>
<reference evidence="14" key="1">
    <citation type="submission" date="2025-08" db="UniProtKB">
        <authorList>
            <consortium name="RefSeq"/>
        </authorList>
    </citation>
    <scope>IDENTIFICATION</scope>
    <source>
        <tissue evidence="14">Leaves</tissue>
    </source>
</reference>
<dbReference type="GO" id="GO:0015297">
    <property type="term" value="F:antiporter activity"/>
    <property type="evidence" value="ECO:0007669"/>
    <property type="project" value="InterPro"/>
</dbReference>
<gene>
    <name evidence="14" type="primary">LOC108996908</name>
</gene>
<evidence type="ECO:0000256" key="9">
    <source>
        <dbReference type="ARBA" id="ARBA00038341"/>
    </source>
</evidence>
<evidence type="ECO:0000256" key="1">
    <source>
        <dbReference type="ARBA" id="ARBA00004141"/>
    </source>
</evidence>
<dbReference type="GO" id="GO:0098662">
    <property type="term" value="P:inorganic cation transmembrane transport"/>
    <property type="evidence" value="ECO:0000318"/>
    <property type="project" value="GO_Central"/>
</dbReference>